<dbReference type="InterPro" id="IPR004263">
    <property type="entry name" value="Exostosin"/>
</dbReference>
<accession>A0A6A4P3Y2</accession>
<reference evidence="10" key="1">
    <citation type="journal article" date="2020" name="Nat. Commun.">
        <title>Genome sequence of the cluster root forming white lupin.</title>
        <authorList>
            <person name="Hufnagel B."/>
            <person name="Marques A."/>
            <person name="Soriano A."/>
            <person name="Marques L."/>
            <person name="Divol F."/>
            <person name="Doumas P."/>
            <person name="Sallet E."/>
            <person name="Mancinotti D."/>
            <person name="Carrere S."/>
            <person name="Marande W."/>
            <person name="Arribat S."/>
            <person name="Keller J."/>
            <person name="Huneau C."/>
            <person name="Blein T."/>
            <person name="Aime D."/>
            <person name="Laguerre M."/>
            <person name="Taylor J."/>
            <person name="Schubert V."/>
            <person name="Nelson M."/>
            <person name="Geu-Flores F."/>
            <person name="Crespi M."/>
            <person name="Gallardo-Guerrero K."/>
            <person name="Delaux P.-M."/>
            <person name="Salse J."/>
            <person name="Berges H."/>
            <person name="Guyot R."/>
            <person name="Gouzy J."/>
            <person name="Peret B."/>
        </authorList>
    </citation>
    <scope>NUCLEOTIDE SEQUENCE [LARGE SCALE GENOMIC DNA]</scope>
    <source>
        <strain evidence="10">cv. Amiga</strain>
    </source>
</reference>
<evidence type="ECO:0000256" key="5">
    <source>
        <dbReference type="ARBA" id="ARBA00023034"/>
    </source>
</evidence>
<organism evidence="9 10">
    <name type="scientific">Lupinus albus</name>
    <name type="common">White lupine</name>
    <name type="synonym">Lupinus termis</name>
    <dbReference type="NCBI Taxonomy" id="3870"/>
    <lineage>
        <taxon>Eukaryota</taxon>
        <taxon>Viridiplantae</taxon>
        <taxon>Streptophyta</taxon>
        <taxon>Embryophyta</taxon>
        <taxon>Tracheophyta</taxon>
        <taxon>Spermatophyta</taxon>
        <taxon>Magnoliopsida</taxon>
        <taxon>eudicotyledons</taxon>
        <taxon>Gunneridae</taxon>
        <taxon>Pentapetalae</taxon>
        <taxon>rosids</taxon>
        <taxon>fabids</taxon>
        <taxon>Fabales</taxon>
        <taxon>Fabaceae</taxon>
        <taxon>Papilionoideae</taxon>
        <taxon>50 kb inversion clade</taxon>
        <taxon>genistoids sensu lato</taxon>
        <taxon>core genistoids</taxon>
        <taxon>Genisteae</taxon>
        <taxon>Lupinus</taxon>
    </lineage>
</organism>
<name>A0A6A4P3Y2_LUPAL</name>
<dbReference type="OrthoDB" id="1924787at2759"/>
<dbReference type="PANTHER" id="PTHR11062:SF108">
    <property type="entry name" value="EXOSTOSIN FAMILY PROTEIN"/>
    <property type="match status" value="1"/>
</dbReference>
<comment type="caution">
    <text evidence="9">The sequence shown here is derived from an EMBL/GenBank/DDBJ whole genome shotgun (WGS) entry which is preliminary data.</text>
</comment>
<evidence type="ECO:0000256" key="2">
    <source>
        <dbReference type="ARBA" id="ARBA00010271"/>
    </source>
</evidence>
<sequence length="659" mass="75287">MGQKHWSSFHLQTKSLLWIIGITCALILACRYLELPYSNAIFSLLSTWKVPTLGSSTFHAIGPSPDDENVNKVKILNQPNSTVEHALEVANKNKRSCGNDTLPRAGFVSEPGSQQKESLRFFVCDKISVAESVKELGNVSTTQQAGAGNFTSRLEDESGTPYANSPSPSAEKAPTYLTPPLNSITKASSNITNAVLSHQDNKTNFVKEDSFRPPHNDGSTLHRNSKPKTNEASRIPVPEVTTTSEMNKLLLKSHASYRSERPKWSSAVDQELLHARSEIENAPIVENDPNLYAHIYQNVSMFKRYIYKTTRLTLMLLILRSYELMEETLKVYIYKEGDKPILHSPFLTGIYASEGWFMKLMEANRQFVTHDPNKANLFYLPFSSRNLVKALYVEGSHSHQNMIQFLHDYIKLIAAKHPFWNRTNGVDHFLVSCHDWAPIETKSHMAKCIRALCNADVNEGFVFGKDVSLPETNVRNERNPTRGLGGSLASKRKYLAFFAGKMHGYVRPILLQHWLNKDTDMKIFGKLGKTKGHKTYIHYMKNSKYCICAKGYEVNSPRVVEAIFYECVPVIISDNFVPPFLEVLNWESFTVIILEKDIPNLKNILRSIPKKRYLQLHKRVKKVQQHFLWHNKPVRYDLFHMILHSVWYNRVFSATYIDS</sequence>
<feature type="region of interest" description="Disordered" evidence="6">
    <location>
        <begin position="142"/>
        <end position="175"/>
    </location>
</feature>
<keyword evidence="7" id="KW-0472">Membrane</keyword>
<evidence type="ECO:0000313" key="9">
    <source>
        <dbReference type="EMBL" id="KAE9599463.1"/>
    </source>
</evidence>
<dbReference type="GO" id="GO:0016757">
    <property type="term" value="F:glycosyltransferase activity"/>
    <property type="evidence" value="ECO:0007669"/>
    <property type="project" value="UniProtKB-KW"/>
</dbReference>
<dbReference type="Proteomes" id="UP000447434">
    <property type="component" value="Chromosome 14"/>
</dbReference>
<dbReference type="EMBL" id="WOCE01000014">
    <property type="protein sequence ID" value="KAE9599463.1"/>
    <property type="molecule type" value="Genomic_DNA"/>
</dbReference>
<proteinExistence type="inferred from homology"/>
<dbReference type="AlphaFoldDB" id="A0A6A4P3Y2"/>
<protein>
    <submittedName>
        <fullName evidence="9">Putative xylogalacturonan beta-1,3-xylosyltransferase</fullName>
    </submittedName>
</protein>
<evidence type="ECO:0000313" key="10">
    <source>
        <dbReference type="Proteomes" id="UP000447434"/>
    </source>
</evidence>
<keyword evidence="5" id="KW-0333">Golgi apparatus</keyword>
<gene>
    <name evidence="9" type="ORF">Lalb_Chr14g0362481</name>
</gene>
<comment type="subcellular location">
    <subcellularLocation>
        <location evidence="1">Golgi apparatus membrane</location>
        <topology evidence="1">Single-pass type II membrane protein</topology>
    </subcellularLocation>
</comment>
<keyword evidence="10" id="KW-1185">Reference proteome</keyword>
<evidence type="ECO:0000256" key="4">
    <source>
        <dbReference type="ARBA" id="ARBA00022968"/>
    </source>
</evidence>
<dbReference type="Pfam" id="PF03016">
    <property type="entry name" value="Exostosin_GT47"/>
    <property type="match status" value="1"/>
</dbReference>
<keyword evidence="7" id="KW-0812">Transmembrane</keyword>
<dbReference type="PANTHER" id="PTHR11062">
    <property type="entry name" value="EXOSTOSIN HEPARAN SULFATE GLYCOSYLTRANSFERASE -RELATED"/>
    <property type="match status" value="1"/>
</dbReference>
<feature type="region of interest" description="Disordered" evidence="6">
    <location>
        <begin position="209"/>
        <end position="234"/>
    </location>
</feature>
<keyword evidence="7" id="KW-1133">Transmembrane helix</keyword>
<keyword evidence="9" id="KW-0808">Transferase</keyword>
<feature type="compositionally biased region" description="Polar residues" evidence="6">
    <location>
        <begin position="142"/>
        <end position="152"/>
    </location>
</feature>
<feature type="domain" description="Exostosin GT47" evidence="8">
    <location>
        <begin position="326"/>
        <end position="608"/>
    </location>
</feature>
<evidence type="ECO:0000256" key="6">
    <source>
        <dbReference type="SAM" id="MobiDB-lite"/>
    </source>
</evidence>
<evidence type="ECO:0000256" key="1">
    <source>
        <dbReference type="ARBA" id="ARBA00004323"/>
    </source>
</evidence>
<keyword evidence="3" id="KW-0328">Glycosyltransferase</keyword>
<evidence type="ECO:0000256" key="7">
    <source>
        <dbReference type="SAM" id="Phobius"/>
    </source>
</evidence>
<keyword evidence="4" id="KW-0735">Signal-anchor</keyword>
<comment type="similarity">
    <text evidence="2">Belongs to the glycosyltransferase 47 family.</text>
</comment>
<dbReference type="InterPro" id="IPR040911">
    <property type="entry name" value="Exostosin_GT47"/>
</dbReference>
<evidence type="ECO:0000259" key="8">
    <source>
        <dbReference type="Pfam" id="PF03016"/>
    </source>
</evidence>
<dbReference type="PROSITE" id="PS51257">
    <property type="entry name" value="PROKAR_LIPOPROTEIN"/>
    <property type="match status" value="1"/>
</dbReference>
<feature type="transmembrane region" description="Helical" evidence="7">
    <location>
        <begin position="15"/>
        <end position="33"/>
    </location>
</feature>
<evidence type="ECO:0000256" key="3">
    <source>
        <dbReference type="ARBA" id="ARBA00022676"/>
    </source>
</evidence>
<dbReference type="GO" id="GO:0000139">
    <property type="term" value="C:Golgi membrane"/>
    <property type="evidence" value="ECO:0007669"/>
    <property type="project" value="UniProtKB-SubCell"/>
</dbReference>